<dbReference type="PANTHER" id="PTHR43341">
    <property type="entry name" value="AMINO ACID PERMEASE"/>
    <property type="match status" value="1"/>
</dbReference>
<dbReference type="STRING" id="1077348.A0A2G8SMB2"/>
<feature type="region of interest" description="Disordered" evidence="7">
    <location>
        <begin position="1"/>
        <end position="20"/>
    </location>
</feature>
<name>A0A2G8SMB2_9APHY</name>
<organism evidence="10 11">
    <name type="scientific">Ganoderma sinense ZZ0214-1</name>
    <dbReference type="NCBI Taxonomy" id="1077348"/>
    <lineage>
        <taxon>Eukaryota</taxon>
        <taxon>Fungi</taxon>
        <taxon>Dikarya</taxon>
        <taxon>Basidiomycota</taxon>
        <taxon>Agaricomycotina</taxon>
        <taxon>Agaricomycetes</taxon>
        <taxon>Polyporales</taxon>
        <taxon>Polyporaceae</taxon>
        <taxon>Ganoderma</taxon>
    </lineage>
</organism>
<feature type="domain" description="Amino acid permease/ SLC12A" evidence="9">
    <location>
        <begin position="74"/>
        <end position="412"/>
    </location>
</feature>
<feature type="compositionally biased region" description="Acidic residues" evidence="7">
    <location>
        <begin position="430"/>
        <end position="444"/>
    </location>
</feature>
<feature type="transmembrane region" description="Helical" evidence="8">
    <location>
        <begin position="611"/>
        <end position="635"/>
    </location>
</feature>
<reference evidence="10 11" key="1">
    <citation type="journal article" date="2015" name="Sci. Rep.">
        <title>Chromosome-level genome map provides insights into diverse defense mechanisms in the medicinal fungus Ganoderma sinense.</title>
        <authorList>
            <person name="Zhu Y."/>
            <person name="Xu J."/>
            <person name="Sun C."/>
            <person name="Zhou S."/>
            <person name="Xu H."/>
            <person name="Nelson D.R."/>
            <person name="Qian J."/>
            <person name="Song J."/>
            <person name="Luo H."/>
            <person name="Xiang L."/>
            <person name="Li Y."/>
            <person name="Xu Z."/>
            <person name="Ji A."/>
            <person name="Wang L."/>
            <person name="Lu S."/>
            <person name="Hayward A."/>
            <person name="Sun W."/>
            <person name="Li X."/>
            <person name="Schwartz D.C."/>
            <person name="Wang Y."/>
            <person name="Chen S."/>
        </authorList>
    </citation>
    <scope>NUCLEOTIDE SEQUENCE [LARGE SCALE GENOMIC DNA]</scope>
    <source>
        <strain evidence="10 11">ZZ0214-1</strain>
    </source>
</reference>
<feature type="transmembrane region" description="Helical" evidence="8">
    <location>
        <begin position="316"/>
        <end position="335"/>
    </location>
</feature>
<dbReference type="AlphaFoldDB" id="A0A2G8SMB2"/>
<evidence type="ECO:0000259" key="9">
    <source>
        <dbReference type="Pfam" id="PF00324"/>
    </source>
</evidence>
<keyword evidence="11" id="KW-1185">Reference proteome</keyword>
<feature type="transmembrane region" description="Helical" evidence="8">
    <location>
        <begin position="476"/>
        <end position="499"/>
    </location>
</feature>
<keyword evidence="6 8" id="KW-0472">Membrane</keyword>
<keyword evidence="5 8" id="KW-1133">Transmembrane helix</keyword>
<feature type="domain" description="Amino acid permease/ SLC12A" evidence="9">
    <location>
        <begin position="479"/>
        <end position="638"/>
    </location>
</feature>
<feature type="region of interest" description="Disordered" evidence="7">
    <location>
        <begin position="423"/>
        <end position="467"/>
    </location>
</feature>
<dbReference type="PROSITE" id="PS00218">
    <property type="entry name" value="AMINO_ACID_PERMEASE_1"/>
    <property type="match status" value="1"/>
</dbReference>
<feature type="transmembrane region" description="Helical" evidence="8">
    <location>
        <begin position="105"/>
        <end position="129"/>
    </location>
</feature>
<dbReference type="GO" id="GO:0015171">
    <property type="term" value="F:amino acid transmembrane transporter activity"/>
    <property type="evidence" value="ECO:0007669"/>
    <property type="project" value="TreeGrafter"/>
</dbReference>
<evidence type="ECO:0000256" key="6">
    <source>
        <dbReference type="ARBA" id="ARBA00023136"/>
    </source>
</evidence>
<feature type="transmembrane region" description="Helical" evidence="8">
    <location>
        <begin position="75"/>
        <end position="93"/>
    </location>
</feature>
<comment type="caution">
    <text evidence="10">The sequence shown here is derived from an EMBL/GenBank/DDBJ whole genome shotgun (WGS) entry which is preliminary data.</text>
</comment>
<evidence type="ECO:0000313" key="11">
    <source>
        <dbReference type="Proteomes" id="UP000230002"/>
    </source>
</evidence>
<evidence type="ECO:0000256" key="2">
    <source>
        <dbReference type="ARBA" id="ARBA00022448"/>
    </source>
</evidence>
<feature type="transmembrane region" description="Helical" evidence="8">
    <location>
        <begin position="141"/>
        <end position="159"/>
    </location>
</feature>
<feature type="transmembrane region" description="Helical" evidence="8">
    <location>
        <begin position="193"/>
        <end position="215"/>
    </location>
</feature>
<evidence type="ECO:0000256" key="7">
    <source>
        <dbReference type="SAM" id="MobiDB-lite"/>
    </source>
</evidence>
<dbReference type="InterPro" id="IPR004840">
    <property type="entry name" value="Amino_acid_permease_CS"/>
</dbReference>
<feature type="transmembrane region" description="Helical" evidence="8">
    <location>
        <begin position="372"/>
        <end position="391"/>
    </location>
</feature>
<evidence type="ECO:0000256" key="5">
    <source>
        <dbReference type="ARBA" id="ARBA00022989"/>
    </source>
</evidence>
<dbReference type="InterPro" id="IPR050524">
    <property type="entry name" value="APC_YAT"/>
</dbReference>
<dbReference type="PANTHER" id="PTHR43341:SF20">
    <property type="entry name" value="AAT FAMILY AMINO ACID TRANSPORTER"/>
    <property type="match status" value="1"/>
</dbReference>
<evidence type="ECO:0000256" key="4">
    <source>
        <dbReference type="ARBA" id="ARBA00022970"/>
    </source>
</evidence>
<gene>
    <name evidence="10" type="ORF">GSI_02660</name>
</gene>
<protein>
    <submittedName>
        <fullName evidence="10">Transporter</fullName>
    </submittedName>
</protein>
<feature type="transmembrane region" description="Helical" evidence="8">
    <location>
        <begin position="571"/>
        <end position="591"/>
    </location>
</feature>
<dbReference type="Proteomes" id="UP000230002">
    <property type="component" value="Unassembled WGS sequence"/>
</dbReference>
<dbReference type="EMBL" id="AYKW01000004">
    <property type="protein sequence ID" value="PIL34873.1"/>
    <property type="molecule type" value="Genomic_DNA"/>
</dbReference>
<evidence type="ECO:0000256" key="1">
    <source>
        <dbReference type="ARBA" id="ARBA00004141"/>
    </source>
</evidence>
<keyword evidence="2" id="KW-0813">Transport</keyword>
<feature type="transmembrane region" description="Helical" evidence="8">
    <location>
        <begin position="505"/>
        <end position="531"/>
    </location>
</feature>
<dbReference type="OrthoDB" id="3900342at2759"/>
<keyword evidence="4" id="KW-0029">Amino-acid transport</keyword>
<evidence type="ECO:0000313" key="10">
    <source>
        <dbReference type="EMBL" id="PIL34873.1"/>
    </source>
</evidence>
<accession>A0A2G8SMB2</accession>
<dbReference type="Pfam" id="PF00324">
    <property type="entry name" value="AA_permease"/>
    <property type="match status" value="2"/>
</dbReference>
<dbReference type="GO" id="GO:0016020">
    <property type="term" value="C:membrane"/>
    <property type="evidence" value="ECO:0007669"/>
    <property type="project" value="UniProtKB-SubCell"/>
</dbReference>
<keyword evidence="3 8" id="KW-0812">Transmembrane</keyword>
<evidence type="ECO:0000256" key="3">
    <source>
        <dbReference type="ARBA" id="ARBA00022692"/>
    </source>
</evidence>
<dbReference type="Gene3D" id="1.20.1740.10">
    <property type="entry name" value="Amino acid/polyamine transporter I"/>
    <property type="match status" value="1"/>
</dbReference>
<dbReference type="InterPro" id="IPR004841">
    <property type="entry name" value="AA-permease/SLC12A_dom"/>
</dbReference>
<proteinExistence type="predicted"/>
<sequence>MMNSSDLRERHKPTIKPPDLDIDEQKKLQVRIEVPLVSAVARQRLQQQRERILQFQQRWERIKADLPPQLSRKHIGMISIGGVIGTGLFLGSADAIRNGGPVGAFLGYAVVGTVVYCLCVSVGEMIAFLPNVGGVVGLADLYVDPALGFSLGWAAWYNWSVVLRKYRPERGSTEITAAAVVIGYWKQDIAKGIVVAISGLFLVIATTVNCFPSRIYGQMEYYLSCMKVLTIVLIVLLGLFIDLGASHEGVIGFKNWKNQPFANDYLGIEGAKGRFLGFYAVIMQASFSFFGSEVPGIAAGEVIDATRNVPRALRKVWIRITLFYVGGVLVSGLLVPAGDPGLGLREKGDRTGRSSPFVIAFNRARWAVLPDVVNAAILLSAWSAAASDIYISSRFLFFLARRGHAPNFLAHLFRYPRARTVRSHSTQSDSDSEDDADSDSEGDIAEVGRDDTDTVLSDEEMRGEQVLPSTRNQPTYVMPLASVLVSASVGLLTFLSYGAGSANTVFNWLANVASVASLQSWAGMLFTYIRWYQGTVHYERKWRGDDSLEGREAMAQIEKIKKNRSWGQPYLAWYALALCLLVLFTNGWAVFVNNGWRIADTFGAAPLDTDVVSQFLSAYVPLPFFLLLTFGYKLIKQTEMIPLEKMTFYQGQLPPYNPEDNEPKGWLEKLLAWLLLI</sequence>
<comment type="subcellular location">
    <subcellularLocation>
        <location evidence="1">Membrane</location>
        <topology evidence="1">Multi-pass membrane protein</topology>
    </subcellularLocation>
</comment>
<evidence type="ECO:0000256" key="8">
    <source>
        <dbReference type="SAM" id="Phobius"/>
    </source>
</evidence>